<dbReference type="InParanoid" id="G9MQB2"/>
<evidence type="ECO:0000313" key="2">
    <source>
        <dbReference type="EMBL" id="EHK24034.1"/>
    </source>
</evidence>
<dbReference type="EMBL" id="ABDF02000005">
    <property type="protein sequence ID" value="EHK24034.1"/>
    <property type="molecule type" value="Genomic_DNA"/>
</dbReference>
<dbReference type="GeneID" id="25791541"/>
<dbReference type="RefSeq" id="XP_013958234.1">
    <property type="nucleotide sequence ID" value="XM_014102759.1"/>
</dbReference>
<sequence>MPSNVNEEARRERLLRLSTSQQQTQQTQQTQQNGQSHHHPTTILYYHRGEGSGNVFRFRVGPEYFWIAGSGPGGSLTPSEEERFYRVAELAGLEWTGDGYMQL</sequence>
<name>G9MQB2_HYPVG</name>
<evidence type="ECO:0000256" key="1">
    <source>
        <dbReference type="SAM" id="MobiDB-lite"/>
    </source>
</evidence>
<dbReference type="Proteomes" id="UP000007115">
    <property type="component" value="Unassembled WGS sequence"/>
</dbReference>
<accession>G9MQB2</accession>
<protein>
    <submittedName>
        <fullName evidence="2">Uncharacterized protein</fullName>
    </submittedName>
</protein>
<reference evidence="2 3" key="1">
    <citation type="journal article" date="2011" name="Genome Biol.">
        <title>Comparative genome sequence analysis underscores mycoparasitism as the ancestral life style of Trichoderma.</title>
        <authorList>
            <person name="Kubicek C.P."/>
            <person name="Herrera-Estrella A."/>
            <person name="Seidl-Seiboth V."/>
            <person name="Martinez D.A."/>
            <person name="Druzhinina I.S."/>
            <person name="Thon M."/>
            <person name="Zeilinger S."/>
            <person name="Casas-Flores S."/>
            <person name="Horwitz B.A."/>
            <person name="Mukherjee P.K."/>
            <person name="Mukherjee M."/>
            <person name="Kredics L."/>
            <person name="Alcaraz L.D."/>
            <person name="Aerts A."/>
            <person name="Antal Z."/>
            <person name="Atanasova L."/>
            <person name="Cervantes-Badillo M.G."/>
            <person name="Challacombe J."/>
            <person name="Chertkov O."/>
            <person name="McCluskey K."/>
            <person name="Coulpier F."/>
            <person name="Deshpande N."/>
            <person name="von Doehren H."/>
            <person name="Ebbole D.J."/>
            <person name="Esquivel-Naranjo E.U."/>
            <person name="Fekete E."/>
            <person name="Flipphi M."/>
            <person name="Glaser F."/>
            <person name="Gomez-Rodriguez E.Y."/>
            <person name="Gruber S."/>
            <person name="Han C."/>
            <person name="Henrissat B."/>
            <person name="Hermosa R."/>
            <person name="Hernandez-Onate M."/>
            <person name="Karaffa L."/>
            <person name="Kosti I."/>
            <person name="Le Crom S."/>
            <person name="Lindquist E."/>
            <person name="Lucas S."/>
            <person name="Luebeck M."/>
            <person name="Luebeck P.S."/>
            <person name="Margeot A."/>
            <person name="Metz B."/>
            <person name="Misra M."/>
            <person name="Nevalainen H."/>
            <person name="Omann M."/>
            <person name="Packer N."/>
            <person name="Perrone G."/>
            <person name="Uresti-Rivera E.E."/>
            <person name="Salamov A."/>
            <person name="Schmoll M."/>
            <person name="Seiboth B."/>
            <person name="Shapiro H."/>
            <person name="Sukno S."/>
            <person name="Tamayo-Ramos J.A."/>
            <person name="Tisch D."/>
            <person name="Wiest A."/>
            <person name="Wilkinson H.H."/>
            <person name="Zhang M."/>
            <person name="Coutinho P.M."/>
            <person name="Kenerley C.M."/>
            <person name="Monte E."/>
            <person name="Baker S.E."/>
            <person name="Grigoriev I.V."/>
        </authorList>
    </citation>
    <scope>NUCLEOTIDE SEQUENCE [LARGE SCALE GENOMIC DNA]</scope>
    <source>
        <strain evidence="3">Gv29-8 / FGSC 10586</strain>
    </source>
</reference>
<dbReference type="AlphaFoldDB" id="G9MQB2"/>
<organism evidence="2 3">
    <name type="scientific">Hypocrea virens (strain Gv29-8 / FGSC 10586)</name>
    <name type="common">Gliocladium virens</name>
    <name type="synonym">Trichoderma virens</name>
    <dbReference type="NCBI Taxonomy" id="413071"/>
    <lineage>
        <taxon>Eukaryota</taxon>
        <taxon>Fungi</taxon>
        <taxon>Dikarya</taxon>
        <taxon>Ascomycota</taxon>
        <taxon>Pezizomycotina</taxon>
        <taxon>Sordariomycetes</taxon>
        <taxon>Hypocreomycetidae</taxon>
        <taxon>Hypocreales</taxon>
        <taxon>Hypocreaceae</taxon>
        <taxon>Trichoderma</taxon>
    </lineage>
</organism>
<dbReference type="VEuPathDB" id="FungiDB:TRIVIDRAFT_221283"/>
<dbReference type="HOGENOM" id="CLU_2264128_0_0_1"/>
<feature type="region of interest" description="Disordered" evidence="1">
    <location>
        <begin position="1"/>
        <end position="42"/>
    </location>
</feature>
<proteinExistence type="predicted"/>
<feature type="compositionally biased region" description="Low complexity" evidence="1">
    <location>
        <begin position="16"/>
        <end position="32"/>
    </location>
</feature>
<dbReference type="OrthoDB" id="10461264at2759"/>
<keyword evidence="3" id="KW-1185">Reference proteome</keyword>
<gene>
    <name evidence="2" type="ORF">TRIVIDRAFT_221283</name>
</gene>
<comment type="caution">
    <text evidence="2">The sequence shown here is derived from an EMBL/GenBank/DDBJ whole genome shotgun (WGS) entry which is preliminary data.</text>
</comment>
<evidence type="ECO:0000313" key="3">
    <source>
        <dbReference type="Proteomes" id="UP000007115"/>
    </source>
</evidence>